<dbReference type="STRING" id="121616.GA0070216_12073"/>
<keyword evidence="1" id="KW-0472">Membrane</keyword>
<keyword evidence="3" id="KW-1185">Reference proteome</keyword>
<evidence type="ECO:0000313" key="2">
    <source>
        <dbReference type="EMBL" id="SCF46803.1"/>
    </source>
</evidence>
<dbReference type="AlphaFoldDB" id="A0A1C5ANS9"/>
<protein>
    <recommendedName>
        <fullName evidence="4">Peptidase</fullName>
    </recommendedName>
</protein>
<proteinExistence type="predicted"/>
<keyword evidence="1" id="KW-1133">Transmembrane helix</keyword>
<dbReference type="Proteomes" id="UP000198797">
    <property type="component" value="Unassembled WGS sequence"/>
</dbReference>
<accession>A0A1C5ANS9</accession>
<evidence type="ECO:0000256" key="1">
    <source>
        <dbReference type="SAM" id="Phobius"/>
    </source>
</evidence>
<gene>
    <name evidence="2" type="ORF">GA0070216_12073</name>
</gene>
<feature type="transmembrane region" description="Helical" evidence="1">
    <location>
        <begin position="292"/>
        <end position="314"/>
    </location>
</feature>
<name>A0A1C5ANS9_9ACTN</name>
<organism evidence="2 3">
    <name type="scientific">Micromonospora matsumotoense</name>
    <dbReference type="NCBI Taxonomy" id="121616"/>
    <lineage>
        <taxon>Bacteria</taxon>
        <taxon>Bacillati</taxon>
        <taxon>Actinomycetota</taxon>
        <taxon>Actinomycetes</taxon>
        <taxon>Micromonosporales</taxon>
        <taxon>Micromonosporaceae</taxon>
        <taxon>Micromonospora</taxon>
    </lineage>
</organism>
<evidence type="ECO:0008006" key="4">
    <source>
        <dbReference type="Google" id="ProtNLM"/>
    </source>
</evidence>
<dbReference type="EMBL" id="FMCU01000020">
    <property type="protein sequence ID" value="SCF46803.1"/>
    <property type="molecule type" value="Genomic_DNA"/>
</dbReference>
<reference evidence="3" key="1">
    <citation type="submission" date="2016-06" db="EMBL/GenBank/DDBJ databases">
        <authorList>
            <person name="Varghese N."/>
            <person name="Submissions Spin"/>
        </authorList>
    </citation>
    <scope>NUCLEOTIDE SEQUENCE [LARGE SCALE GENOMIC DNA]</scope>
    <source>
        <strain evidence="3">DSM 44100</strain>
    </source>
</reference>
<evidence type="ECO:0000313" key="3">
    <source>
        <dbReference type="Proteomes" id="UP000198797"/>
    </source>
</evidence>
<keyword evidence="1" id="KW-0812">Transmembrane</keyword>
<sequence>MPVLLCFVGLGPVAQASEAVPDPDEGSIGIQLLEAPVSRRADPRALRYIVDHLAPGTVIKRQLQVRNTSDAQQRIDLYPSAATVEGDRFIFGEGRTPNELTSWISLDRHQLTLDPGDSARFTGTIAVPANASSGERYAVVWASATSKPTASGNVTQVHRVGVRVYLSVGAGGEPPSDFRIGEFVPARDPDGVPSVAIGVDNTGQRALDLTGKVNLTEGPGGMEAGPFDIVEGTTLSPGDSGGVVVRLPKELPNGPWKIVADLESGMVKRSVTRSIEFPDRGKVGKPGTILSGWMPLWSIAGALVVVLLILAALIMKRRSRQPAAVG</sequence>
<dbReference type="RefSeq" id="WP_176739179.1">
    <property type="nucleotide sequence ID" value="NZ_FMCU01000020.1"/>
</dbReference>